<comment type="subcellular location">
    <subcellularLocation>
        <location evidence="1">Cytoplasm</location>
        <location evidence="1">Cytoskeleton</location>
    </subcellularLocation>
</comment>
<sequence>MLNTLRCEDRVKLAVRLESSWSDHIRYMVAVDTNSHQDKEESILVGMDFTTKDNKSCSIGMVLPLWSDTKINLEGDGGFSIRTAGRSHIFKPVSMQAMWSALQVLHKACEVSRRYNYVPGSTTFSWISFYESRISSKQSCVNEWNTMSNLETPRPESPVMFSDQLSKRERTESLIRTKLQSIMMFQDLENVTSKEILNELEQHVSWNQREYKEFIDNEMLLILSQIYKATLIFDYLYLGTEWDASNLEELRECGIGYILNMTREIDNFFPEFFCYYNVHVFDDESADLLAHWNETYDFIMRAKENNSKCLVHCKMGVSHSVSTVIAYAMKEYGWSLEKACNFVKKKRIIAQPSAAFMKKLADYEGILEASQQKLNKACQPCGDHNSLEHIPAVGASGARSPRISALMPEPEQCPWGHDARVSPCCWDEPSHHLNYNYYFRRLSDAALDSEPSTPVRCLPLLPTERVFIEVEDVERDALLEDNSLPVAQLVPLTEGTAAQTLEDMRLRLEFSTVEEEDEEEAQKEEAEMAALANKNCFGNENANNSNRLATKRSCPSSFDDSASSGKPHKVKPSYQSSMRLMNRRHAHCHNLPSHARISIQNPLACQYQSCGVCCCCPQCSCCVPTAPTMHTISLDSYCQCLNTPMSSEDLSRNLLCTLGPKVKDELQEMEEEEESPKLSMSTGSTAELSVLNLSLQRERSRIVGPDTQLQQ</sequence>
<organism evidence="13 14">
    <name type="scientific">Pangasianodon hypophthalmus</name>
    <name type="common">Striped catfish</name>
    <name type="synonym">Helicophagus hypophthalmus</name>
    <dbReference type="NCBI Taxonomy" id="310915"/>
    <lineage>
        <taxon>Eukaryota</taxon>
        <taxon>Metazoa</taxon>
        <taxon>Chordata</taxon>
        <taxon>Craniata</taxon>
        <taxon>Vertebrata</taxon>
        <taxon>Euteleostomi</taxon>
        <taxon>Actinopterygii</taxon>
        <taxon>Neopterygii</taxon>
        <taxon>Teleostei</taxon>
        <taxon>Ostariophysi</taxon>
        <taxon>Siluriformes</taxon>
        <taxon>Pangasiidae</taxon>
        <taxon>Pangasianodon</taxon>
    </lineage>
</organism>
<keyword evidence="14" id="KW-1185">Reference proteome</keyword>
<comment type="caution">
    <text evidence="13">The sequence shown here is derived from an EMBL/GenBank/DDBJ whole genome shotgun (WGS) entry which is preliminary data.</text>
</comment>
<feature type="region of interest" description="Disordered" evidence="9">
    <location>
        <begin position="665"/>
        <end position="684"/>
    </location>
</feature>
<evidence type="ECO:0000256" key="5">
    <source>
        <dbReference type="ARBA" id="ARBA00022801"/>
    </source>
</evidence>
<evidence type="ECO:0000256" key="4">
    <source>
        <dbReference type="ARBA" id="ARBA00022490"/>
    </source>
</evidence>
<evidence type="ECO:0000256" key="3">
    <source>
        <dbReference type="ARBA" id="ARBA00013081"/>
    </source>
</evidence>
<feature type="region of interest" description="Disordered" evidence="9">
    <location>
        <begin position="547"/>
        <end position="572"/>
    </location>
</feature>
<name>A0A5N5JTY0_PANHP</name>
<dbReference type="PANTHER" id="PTHR45864">
    <property type="entry name" value="SLINGSHOT PROTEIN PHOSPHATASE HOMOLOG"/>
    <property type="match status" value="1"/>
</dbReference>
<dbReference type="InterPro" id="IPR043588">
    <property type="entry name" value="SSH-N"/>
</dbReference>
<dbReference type="GO" id="GO:0003779">
    <property type="term" value="F:actin binding"/>
    <property type="evidence" value="ECO:0007669"/>
    <property type="project" value="InterPro"/>
</dbReference>
<dbReference type="AlphaFoldDB" id="A0A5N5JTY0"/>
<evidence type="ECO:0000256" key="8">
    <source>
        <dbReference type="ARBA" id="ARBA00048336"/>
    </source>
</evidence>
<dbReference type="Gene3D" id="3.90.190.10">
    <property type="entry name" value="Protein tyrosine phosphatase superfamily"/>
    <property type="match status" value="1"/>
</dbReference>
<dbReference type="PROSITE" id="PS51998">
    <property type="entry name" value="DEK_C"/>
    <property type="match status" value="1"/>
</dbReference>
<evidence type="ECO:0000256" key="1">
    <source>
        <dbReference type="ARBA" id="ARBA00004245"/>
    </source>
</evidence>
<dbReference type="GO" id="GO:0005856">
    <property type="term" value="C:cytoskeleton"/>
    <property type="evidence" value="ECO:0007669"/>
    <property type="project" value="UniProtKB-SubCell"/>
</dbReference>
<keyword evidence="6" id="KW-0904">Protein phosphatase</keyword>
<evidence type="ECO:0000259" key="10">
    <source>
        <dbReference type="PROSITE" id="PS50054"/>
    </source>
</evidence>
<dbReference type="GO" id="GO:0030837">
    <property type="term" value="P:negative regulation of actin filament polymerization"/>
    <property type="evidence" value="ECO:0007669"/>
    <property type="project" value="InterPro"/>
</dbReference>
<dbReference type="PANTHER" id="PTHR45864:SF7">
    <property type="entry name" value="PROTEIN-SERINE_THREONINE PHOSPHATASE"/>
    <property type="match status" value="1"/>
</dbReference>
<evidence type="ECO:0000256" key="7">
    <source>
        <dbReference type="ARBA" id="ARBA00023212"/>
    </source>
</evidence>
<feature type="domain" description="DEK-C" evidence="12">
    <location>
        <begin position="169"/>
        <end position="224"/>
    </location>
</feature>
<evidence type="ECO:0000313" key="13">
    <source>
        <dbReference type="EMBL" id="KAB5522542.1"/>
    </source>
</evidence>
<feature type="domain" description="Tyrosine-protein phosphatase" evidence="10">
    <location>
        <begin position="228"/>
        <end position="369"/>
    </location>
</feature>
<dbReference type="InterPro" id="IPR014876">
    <property type="entry name" value="DEK_C"/>
</dbReference>
<evidence type="ECO:0000259" key="11">
    <source>
        <dbReference type="PROSITE" id="PS50056"/>
    </source>
</evidence>
<reference evidence="13 14" key="1">
    <citation type="submission" date="2019-06" db="EMBL/GenBank/DDBJ databases">
        <title>A chromosome-scale genome assembly of the striped catfish, Pangasianodon hypophthalmus.</title>
        <authorList>
            <person name="Wen M."/>
            <person name="Zahm M."/>
            <person name="Roques C."/>
            <person name="Cabau C."/>
            <person name="Klopp C."/>
            <person name="Donnadieu C."/>
            <person name="Jouanno E."/>
            <person name="Avarre J.-C."/>
            <person name="Campet M."/>
            <person name="Ha T.T.T."/>
            <person name="Dugue R."/>
            <person name="Lampietro C."/>
            <person name="Louis A."/>
            <person name="Herpin A."/>
            <person name="Echchiki A."/>
            <person name="Berthelot C."/>
            <person name="Parey E."/>
            <person name="Roest-Crollius H."/>
            <person name="Braasch I."/>
            <person name="Postlethwait J."/>
            <person name="Bobe J."/>
            <person name="Montfort J."/>
            <person name="Bouchez O."/>
            <person name="Begum T."/>
            <person name="Schartl M."/>
            <person name="Guiguen Y."/>
        </authorList>
    </citation>
    <scope>NUCLEOTIDE SEQUENCE [LARGE SCALE GENOMIC DNA]</scope>
    <source>
        <strain evidence="13 14">Indonesia</strain>
        <tissue evidence="13">Blood</tissue>
    </source>
</reference>
<keyword evidence="4" id="KW-0963">Cytoplasm</keyword>
<protein>
    <recommendedName>
        <fullName evidence="3">protein-serine/threonine phosphatase</fullName>
        <ecNumber evidence="3">3.1.3.16</ecNumber>
    </recommendedName>
</protein>
<dbReference type="Pfam" id="PF08766">
    <property type="entry name" value="DEK_C"/>
    <property type="match status" value="1"/>
</dbReference>
<keyword evidence="7" id="KW-0206">Cytoskeleton</keyword>
<gene>
    <name evidence="13" type="ORF">PHYPO_G00160700</name>
</gene>
<dbReference type="FunFam" id="3.90.190.10:FF:000004">
    <property type="entry name" value="Protein phosphatase Slingshot homolog 2"/>
    <property type="match status" value="1"/>
</dbReference>
<dbReference type="SMART" id="SM00195">
    <property type="entry name" value="DSPc"/>
    <property type="match status" value="1"/>
</dbReference>
<dbReference type="Pfam" id="PF23040">
    <property type="entry name" value="PH_SSH1-like_1st"/>
    <property type="match status" value="1"/>
</dbReference>
<comment type="catalytic activity">
    <reaction evidence="8">
        <text>O-phospho-L-threonyl-[protein] + H2O = L-threonyl-[protein] + phosphate</text>
        <dbReference type="Rhea" id="RHEA:47004"/>
        <dbReference type="Rhea" id="RHEA-COMP:11060"/>
        <dbReference type="Rhea" id="RHEA-COMP:11605"/>
        <dbReference type="ChEBI" id="CHEBI:15377"/>
        <dbReference type="ChEBI" id="CHEBI:30013"/>
        <dbReference type="ChEBI" id="CHEBI:43474"/>
        <dbReference type="ChEBI" id="CHEBI:61977"/>
        <dbReference type="EC" id="3.1.3.16"/>
    </reaction>
</comment>
<dbReference type="InterPro" id="IPR000387">
    <property type="entry name" value="Tyr_Pase_dom"/>
</dbReference>
<dbReference type="GO" id="GO:0004722">
    <property type="term" value="F:protein serine/threonine phosphatase activity"/>
    <property type="evidence" value="ECO:0007669"/>
    <property type="project" value="UniProtKB-EC"/>
</dbReference>
<dbReference type="SUPFAM" id="SSF52799">
    <property type="entry name" value="(Phosphotyrosine protein) phosphatases II"/>
    <property type="match status" value="1"/>
</dbReference>
<dbReference type="InterPro" id="IPR000340">
    <property type="entry name" value="Dual-sp_phosphatase_cat-dom"/>
</dbReference>
<comment type="similarity">
    <text evidence="2">Belongs to the protein-tyrosine phosphatase family.</text>
</comment>
<evidence type="ECO:0000313" key="14">
    <source>
        <dbReference type="Proteomes" id="UP000327468"/>
    </source>
</evidence>
<feature type="compositionally biased region" description="Low complexity" evidence="9">
    <location>
        <begin position="553"/>
        <end position="564"/>
    </location>
</feature>
<evidence type="ECO:0000256" key="2">
    <source>
        <dbReference type="ARBA" id="ARBA00009580"/>
    </source>
</evidence>
<dbReference type="PROSITE" id="PS50056">
    <property type="entry name" value="TYR_PHOSPHATASE_2"/>
    <property type="match status" value="1"/>
</dbReference>
<keyword evidence="5" id="KW-0378">Hydrolase</keyword>
<dbReference type="Pfam" id="PF00782">
    <property type="entry name" value="DSPc"/>
    <property type="match status" value="1"/>
</dbReference>
<dbReference type="EC" id="3.1.3.16" evidence="3"/>
<evidence type="ECO:0000256" key="6">
    <source>
        <dbReference type="ARBA" id="ARBA00022912"/>
    </source>
</evidence>
<dbReference type="PROSITE" id="PS50054">
    <property type="entry name" value="TYR_PHOSPHATASE_DUAL"/>
    <property type="match status" value="1"/>
</dbReference>
<dbReference type="InterPro" id="IPR029021">
    <property type="entry name" value="Prot-tyrosine_phosphatase-like"/>
</dbReference>
<feature type="domain" description="Tyrosine specific protein phosphatases" evidence="11">
    <location>
        <begin position="290"/>
        <end position="347"/>
    </location>
</feature>
<evidence type="ECO:0000256" key="9">
    <source>
        <dbReference type="SAM" id="MobiDB-lite"/>
    </source>
</evidence>
<dbReference type="InterPro" id="IPR020422">
    <property type="entry name" value="TYR_PHOSPHATASE_DUAL_dom"/>
</dbReference>
<accession>A0A5N5JTY0</accession>
<dbReference type="EMBL" id="VFJC01000028">
    <property type="protein sequence ID" value="KAB5522542.1"/>
    <property type="molecule type" value="Genomic_DNA"/>
</dbReference>
<evidence type="ECO:0000259" key="12">
    <source>
        <dbReference type="PROSITE" id="PS51998"/>
    </source>
</evidence>
<proteinExistence type="inferred from homology"/>
<dbReference type="Proteomes" id="UP000327468">
    <property type="component" value="Chromosome 27"/>
</dbReference>
<dbReference type="InterPro" id="IPR043587">
    <property type="entry name" value="Phosphatase_SSH-like"/>
</dbReference>